<name>A0AAN6GU60_9BASI</name>
<proteinExistence type="predicted"/>
<protein>
    <recommendedName>
        <fullName evidence="3">F-box domain-containing protein</fullName>
    </recommendedName>
</protein>
<reference evidence="1" key="1">
    <citation type="journal article" date="2023" name="PhytoFront">
        <title>Draft Genome Resources of Seven Strains of Tilletia horrida, Causal Agent of Kernel Smut of Rice.</title>
        <authorList>
            <person name="Khanal S."/>
            <person name="Antony Babu S."/>
            <person name="Zhou X.G."/>
        </authorList>
    </citation>
    <scope>NUCLEOTIDE SEQUENCE</scope>
    <source>
        <strain evidence="1">TX6</strain>
    </source>
</reference>
<comment type="caution">
    <text evidence="1">The sequence shown here is derived from an EMBL/GenBank/DDBJ whole genome shotgun (WGS) entry which is preliminary data.</text>
</comment>
<accession>A0AAN6GU60</accession>
<evidence type="ECO:0008006" key="3">
    <source>
        <dbReference type="Google" id="ProtNLM"/>
    </source>
</evidence>
<keyword evidence="2" id="KW-1185">Reference proteome</keyword>
<dbReference type="InterPro" id="IPR032675">
    <property type="entry name" value="LRR_dom_sf"/>
</dbReference>
<dbReference type="Gene3D" id="3.80.10.10">
    <property type="entry name" value="Ribonuclease Inhibitor"/>
    <property type="match status" value="1"/>
</dbReference>
<dbReference type="AlphaFoldDB" id="A0AAN6GU60"/>
<dbReference type="Proteomes" id="UP001176517">
    <property type="component" value="Unassembled WGS sequence"/>
</dbReference>
<gene>
    <name evidence="1" type="ORF">OC846_000925</name>
</gene>
<dbReference type="EMBL" id="JAPDMZ010000011">
    <property type="protein sequence ID" value="KAK0556737.1"/>
    <property type="molecule type" value="Genomic_DNA"/>
</dbReference>
<sequence>MPSERNSLVDLPVELIEIIALILWPRYIDLFRVDCSLSETLLWTNLRERPFYAALIRYLVIDPRLDSRPKGRVPPWMRADFTLPTSSSFNSLSGGTTEEQSEEDRISRIAALTRSTSSPTIESETEDEANFVNALRHMTNLSKLVWRHNPPHQGDQLWNTLIKHCSNITDLEIADRDSGVFRGDRKIRDALPSIHLSKLASGLNSFNLTRLVWYTSAADSSDFLISKLGPIEQALVNGCPYLEELRIRQCLPQSVFYAGSLLSRAHWPRLRILELSHAHAGDCEAVARFFDRHPLIHTLILEQADFTSGVFVDLDEVRDDALVNLEVLCAGIDNVNALLRAGAGVGPGSSSGRSEGRTRLRKVYGLQFDTPMKRARRPSTWSSSGEGARLLDGLARTTSLRELEGEFAIVISDKLDLVRLFASCAHLTHIKISCSFAGLLESFLPAFAFLTKVQTLDMPLQHFDVLPTASASTSHNSLTMRMGTGTGYISTGTRAASGSTPWGGFATASGSPARLFVGGAGSSAGAGGMTFVAGLQRKVKMVADVCPELVEVRFGSAVSGVAKVVRYHGSTEVSHVELVGAGPFMSSGSGGGCDAEPVQSDLWLTQCKASGWAPYGTTVGPGGQPS</sequence>
<organism evidence="1 2">
    <name type="scientific">Tilletia horrida</name>
    <dbReference type="NCBI Taxonomy" id="155126"/>
    <lineage>
        <taxon>Eukaryota</taxon>
        <taxon>Fungi</taxon>
        <taxon>Dikarya</taxon>
        <taxon>Basidiomycota</taxon>
        <taxon>Ustilaginomycotina</taxon>
        <taxon>Exobasidiomycetes</taxon>
        <taxon>Tilletiales</taxon>
        <taxon>Tilletiaceae</taxon>
        <taxon>Tilletia</taxon>
    </lineage>
</organism>
<dbReference type="SUPFAM" id="SSF52047">
    <property type="entry name" value="RNI-like"/>
    <property type="match status" value="1"/>
</dbReference>
<evidence type="ECO:0000313" key="1">
    <source>
        <dbReference type="EMBL" id="KAK0556737.1"/>
    </source>
</evidence>
<evidence type="ECO:0000313" key="2">
    <source>
        <dbReference type="Proteomes" id="UP001176517"/>
    </source>
</evidence>